<protein>
    <submittedName>
        <fullName evidence="3">Uncharacterized protein</fullName>
    </submittedName>
</protein>
<organism evidence="3 4">
    <name type="scientific">Salmonirosea aquatica</name>
    <dbReference type="NCBI Taxonomy" id="2654236"/>
    <lineage>
        <taxon>Bacteria</taxon>
        <taxon>Pseudomonadati</taxon>
        <taxon>Bacteroidota</taxon>
        <taxon>Cytophagia</taxon>
        <taxon>Cytophagales</taxon>
        <taxon>Spirosomataceae</taxon>
        <taxon>Salmonirosea</taxon>
    </lineage>
</organism>
<evidence type="ECO:0000313" key="3">
    <source>
        <dbReference type="EMBL" id="MPR37389.1"/>
    </source>
</evidence>
<accession>A0A7C9FSF5</accession>
<evidence type="ECO:0000256" key="1">
    <source>
        <dbReference type="SAM" id="MobiDB-lite"/>
    </source>
</evidence>
<proteinExistence type="predicted"/>
<dbReference type="EMBL" id="WHLY01000004">
    <property type="protein sequence ID" value="MPR37389.1"/>
    <property type="molecule type" value="Genomic_DNA"/>
</dbReference>
<keyword evidence="2" id="KW-1133">Transmembrane helix</keyword>
<evidence type="ECO:0000256" key="2">
    <source>
        <dbReference type="SAM" id="Phobius"/>
    </source>
</evidence>
<keyword evidence="2" id="KW-0472">Membrane</keyword>
<dbReference type="Proteomes" id="UP000479293">
    <property type="component" value="Unassembled WGS sequence"/>
</dbReference>
<keyword evidence="2" id="KW-0812">Transmembrane</keyword>
<feature type="region of interest" description="Disordered" evidence="1">
    <location>
        <begin position="217"/>
        <end position="238"/>
    </location>
</feature>
<dbReference type="AlphaFoldDB" id="A0A7C9FSF5"/>
<evidence type="ECO:0000313" key="4">
    <source>
        <dbReference type="Proteomes" id="UP000479293"/>
    </source>
</evidence>
<name>A0A7C9FSF5_9BACT</name>
<feature type="transmembrane region" description="Helical" evidence="2">
    <location>
        <begin position="21"/>
        <end position="45"/>
    </location>
</feature>
<sequence>MDKTTQIKAEKAKQLSKPSKHLFVLLLPVPILVAVGIMGNIQGWIGKPEEGTKDDLGLAMTVPDAKVKDLEKVKKYGNYSVETPMNDVNGLGISFDDNSNINSKMLNGETGNSLGIASNTDKAVNNLTAEMGAKSKRGGSVASYEVNLSSQQKKNRVWENSHAQQRGLNRNVNTTIDAIYRNPLLSQEEQSGQDRMGIEERQRIQANEKLLDLLDKQIQQQGQPGTGTLVTQDRTPVS</sequence>
<gene>
    <name evidence="3" type="ORF">GBK04_29705</name>
</gene>
<comment type="caution">
    <text evidence="3">The sequence shown here is derived from an EMBL/GenBank/DDBJ whole genome shotgun (WGS) entry which is preliminary data.</text>
</comment>
<keyword evidence="4" id="KW-1185">Reference proteome</keyword>
<reference evidence="3 4" key="1">
    <citation type="submission" date="2019-10" db="EMBL/GenBank/DDBJ databases">
        <title>Draft Genome Sequence of Cytophagaceae sp. SJW1-29.</title>
        <authorList>
            <person name="Choi A."/>
        </authorList>
    </citation>
    <scope>NUCLEOTIDE SEQUENCE [LARGE SCALE GENOMIC DNA]</scope>
    <source>
        <strain evidence="3 4">SJW1-29</strain>
    </source>
</reference>
<feature type="compositionally biased region" description="Low complexity" evidence="1">
    <location>
        <begin position="217"/>
        <end position="232"/>
    </location>
</feature>
<dbReference type="RefSeq" id="WP_152766831.1">
    <property type="nucleotide sequence ID" value="NZ_WHLY01000004.1"/>
</dbReference>